<comment type="caution">
    <text evidence="1">The sequence shown here is derived from an EMBL/GenBank/DDBJ whole genome shotgun (WGS) entry which is preliminary data.</text>
</comment>
<dbReference type="SUPFAM" id="SSF48452">
    <property type="entry name" value="TPR-like"/>
    <property type="match status" value="1"/>
</dbReference>
<sequence length="140" mass="15983">NREVLYNLLLAHQECGSLDKIISDFYQGRNPLSYDAGTNNNLAWLLATAPSPDIRNGSWAVLLAEKACKATEYENLRFLDTLAAAYAETGQFEEARRVAQEAIEKASIGKREPRAQELKRHLKMYEAHRPYREAVRIFLK</sequence>
<protein>
    <recommendedName>
        <fullName evidence="2">Tetratricopeptide repeat protein</fullName>
    </recommendedName>
</protein>
<evidence type="ECO:0008006" key="2">
    <source>
        <dbReference type="Google" id="ProtNLM"/>
    </source>
</evidence>
<feature type="non-terminal residue" evidence="1">
    <location>
        <position position="1"/>
    </location>
</feature>
<reference evidence="1" key="1">
    <citation type="journal article" date="2014" name="Front. Microbiol.">
        <title>High frequency of phylogenetically diverse reductive dehalogenase-homologous genes in deep subseafloor sedimentary metagenomes.</title>
        <authorList>
            <person name="Kawai M."/>
            <person name="Futagami T."/>
            <person name="Toyoda A."/>
            <person name="Takaki Y."/>
            <person name="Nishi S."/>
            <person name="Hori S."/>
            <person name="Arai W."/>
            <person name="Tsubouchi T."/>
            <person name="Morono Y."/>
            <person name="Uchiyama I."/>
            <person name="Ito T."/>
            <person name="Fujiyama A."/>
            <person name="Inagaki F."/>
            <person name="Takami H."/>
        </authorList>
    </citation>
    <scope>NUCLEOTIDE SEQUENCE</scope>
    <source>
        <strain evidence="1">Expedition CK06-06</strain>
    </source>
</reference>
<name>X0X3J9_9ZZZZ</name>
<organism evidence="1">
    <name type="scientific">marine sediment metagenome</name>
    <dbReference type="NCBI Taxonomy" id="412755"/>
    <lineage>
        <taxon>unclassified sequences</taxon>
        <taxon>metagenomes</taxon>
        <taxon>ecological metagenomes</taxon>
    </lineage>
</organism>
<proteinExistence type="predicted"/>
<dbReference type="InterPro" id="IPR011990">
    <property type="entry name" value="TPR-like_helical_dom_sf"/>
</dbReference>
<dbReference type="AlphaFoldDB" id="X0X3J9"/>
<dbReference type="Gene3D" id="1.25.40.10">
    <property type="entry name" value="Tetratricopeptide repeat domain"/>
    <property type="match status" value="1"/>
</dbReference>
<evidence type="ECO:0000313" key="1">
    <source>
        <dbReference type="EMBL" id="GAG37590.1"/>
    </source>
</evidence>
<accession>X0X3J9</accession>
<dbReference type="EMBL" id="BARS01043247">
    <property type="protein sequence ID" value="GAG37590.1"/>
    <property type="molecule type" value="Genomic_DNA"/>
</dbReference>
<gene>
    <name evidence="1" type="ORF">S01H1_65502</name>
</gene>